<evidence type="ECO:0000313" key="2">
    <source>
        <dbReference type="Proteomes" id="UP000000311"/>
    </source>
</evidence>
<dbReference type="Proteomes" id="UP000000311">
    <property type="component" value="Unassembled WGS sequence"/>
</dbReference>
<protein>
    <submittedName>
        <fullName evidence="1">Uncharacterized protein</fullName>
    </submittedName>
</protein>
<dbReference type="InParanoid" id="E2AZH2"/>
<evidence type="ECO:0000313" key="1">
    <source>
        <dbReference type="EMBL" id="EFN61211.1"/>
    </source>
</evidence>
<keyword evidence="2" id="KW-1185">Reference proteome</keyword>
<accession>E2AZH2</accession>
<dbReference type="AlphaFoldDB" id="E2AZH2"/>
<proteinExistence type="predicted"/>
<organism evidence="2">
    <name type="scientific">Camponotus floridanus</name>
    <name type="common">Florida carpenter ant</name>
    <dbReference type="NCBI Taxonomy" id="104421"/>
    <lineage>
        <taxon>Eukaryota</taxon>
        <taxon>Metazoa</taxon>
        <taxon>Ecdysozoa</taxon>
        <taxon>Arthropoda</taxon>
        <taxon>Hexapoda</taxon>
        <taxon>Insecta</taxon>
        <taxon>Pterygota</taxon>
        <taxon>Neoptera</taxon>
        <taxon>Endopterygota</taxon>
        <taxon>Hymenoptera</taxon>
        <taxon>Apocrita</taxon>
        <taxon>Aculeata</taxon>
        <taxon>Formicoidea</taxon>
        <taxon>Formicidae</taxon>
        <taxon>Formicinae</taxon>
        <taxon>Camponotus</taxon>
    </lineage>
</organism>
<sequence length="49" mass="5628">MIITKTGRLQALNFIRFGFRQRDSAFKLSNTLLGFVSQFTGESRELCDL</sequence>
<reference evidence="1 2" key="1">
    <citation type="journal article" date="2010" name="Science">
        <title>Genomic comparison of the ants Camponotus floridanus and Harpegnathos saltator.</title>
        <authorList>
            <person name="Bonasio R."/>
            <person name="Zhang G."/>
            <person name="Ye C."/>
            <person name="Mutti N.S."/>
            <person name="Fang X."/>
            <person name="Qin N."/>
            <person name="Donahue G."/>
            <person name="Yang P."/>
            <person name="Li Q."/>
            <person name="Li C."/>
            <person name="Zhang P."/>
            <person name="Huang Z."/>
            <person name="Berger S.L."/>
            <person name="Reinberg D."/>
            <person name="Wang J."/>
            <person name="Liebig J."/>
        </authorList>
    </citation>
    <scope>NUCLEOTIDE SEQUENCE [LARGE SCALE GENOMIC DNA]</scope>
    <source>
        <strain evidence="2">C129</strain>
    </source>
</reference>
<gene>
    <name evidence="1" type="ORF">EAG_12770</name>
</gene>
<name>E2AZH2_CAMFO</name>
<dbReference type="EMBL" id="GL444207">
    <property type="protein sequence ID" value="EFN61211.1"/>
    <property type="molecule type" value="Genomic_DNA"/>
</dbReference>